<protein>
    <submittedName>
        <fullName evidence="4">C4-dicarboxylate-binding protein</fullName>
    </submittedName>
</protein>
<keyword evidence="3" id="KW-0732">Signal</keyword>
<keyword evidence="2" id="KW-0813">Transport</keyword>
<dbReference type="Gene3D" id="3.40.190.170">
    <property type="entry name" value="Bacterial extracellular solute-binding protein, family 7"/>
    <property type="match status" value="1"/>
</dbReference>
<evidence type="ECO:0000313" key="5">
    <source>
        <dbReference type="Proteomes" id="UP000250780"/>
    </source>
</evidence>
<dbReference type="InterPro" id="IPR038404">
    <property type="entry name" value="TRAP_DctP_sf"/>
</dbReference>
<dbReference type="PANTHER" id="PTHR33376:SF7">
    <property type="entry name" value="C4-DICARBOXYLATE-BINDING PROTEIN DCTB"/>
    <property type="match status" value="1"/>
</dbReference>
<organism evidence="4 5">
    <name type="scientific">Escherichia coli</name>
    <dbReference type="NCBI Taxonomy" id="562"/>
    <lineage>
        <taxon>Bacteria</taxon>
        <taxon>Pseudomonadati</taxon>
        <taxon>Pseudomonadota</taxon>
        <taxon>Gammaproteobacteria</taxon>
        <taxon>Enterobacterales</taxon>
        <taxon>Enterobacteriaceae</taxon>
        <taxon>Escherichia</taxon>
    </lineage>
</organism>
<reference evidence="4 5" key="1">
    <citation type="submission" date="2018-06" db="EMBL/GenBank/DDBJ databases">
        <authorList>
            <consortium name="Pathogen Informatics"/>
            <person name="Doyle S."/>
        </authorList>
    </citation>
    <scope>NUCLEOTIDE SEQUENCE [LARGE SCALE GENOMIC DNA]</scope>
    <source>
        <strain evidence="4 5">NCTC9073</strain>
    </source>
</reference>
<dbReference type="Pfam" id="PF03480">
    <property type="entry name" value="DctP"/>
    <property type="match status" value="1"/>
</dbReference>
<evidence type="ECO:0000256" key="2">
    <source>
        <dbReference type="ARBA" id="ARBA00022448"/>
    </source>
</evidence>
<dbReference type="GO" id="GO:0055085">
    <property type="term" value="P:transmembrane transport"/>
    <property type="evidence" value="ECO:0007669"/>
    <property type="project" value="InterPro"/>
</dbReference>
<gene>
    <name evidence="4" type="primary">yiaO_1</name>
    <name evidence="4" type="ORF">NCTC9073_03704</name>
</gene>
<name>A0A2X1NCM0_ECOLX</name>
<comment type="similarity">
    <text evidence="1">Belongs to the bacterial solute-binding protein 7 family.</text>
</comment>
<dbReference type="SUPFAM" id="SSF53850">
    <property type="entry name" value="Periplasmic binding protein-like II"/>
    <property type="match status" value="1"/>
</dbReference>
<dbReference type="Proteomes" id="UP000250780">
    <property type="component" value="Unassembled WGS sequence"/>
</dbReference>
<accession>A0A2X1NCM0</accession>
<sequence>MSKIIAMLITVSTLFLPSIIQAKPISIKVAYENNPGEPLDVVMRYWADLLNKKSNGEITLALYPSSQLGSKQDVTEQAMMGMNVITLSDVAFLADYEPDLGILFGPYLTDDPQKLFKIYESDWFKQKNESLKKKGIHVVMNNYLYGTRQIISKKPIRTVDDLAGLKIRVPNNVMQIKAIQAMGATPTPMPLGEVYPALTQGVIDGVETQFQCCKGKNCMSRQDI</sequence>
<evidence type="ECO:0000256" key="1">
    <source>
        <dbReference type="ARBA" id="ARBA00009023"/>
    </source>
</evidence>
<dbReference type="EMBL" id="UASD01000008">
    <property type="protein sequence ID" value="SPX12337.1"/>
    <property type="molecule type" value="Genomic_DNA"/>
</dbReference>
<evidence type="ECO:0000256" key="3">
    <source>
        <dbReference type="ARBA" id="ARBA00022729"/>
    </source>
</evidence>
<dbReference type="AlphaFoldDB" id="A0A2X1NCM0"/>
<dbReference type="NCBIfam" id="NF037995">
    <property type="entry name" value="TRAP_S1"/>
    <property type="match status" value="1"/>
</dbReference>
<evidence type="ECO:0000313" key="4">
    <source>
        <dbReference type="EMBL" id="SPX12337.1"/>
    </source>
</evidence>
<dbReference type="PANTHER" id="PTHR33376">
    <property type="match status" value="1"/>
</dbReference>
<proteinExistence type="inferred from homology"/>
<dbReference type="InterPro" id="IPR018389">
    <property type="entry name" value="DctP_fam"/>
</dbReference>